<dbReference type="SUPFAM" id="SSF101821">
    <property type="entry name" value="Aminopeptidase/glucanase lid domain"/>
    <property type="match status" value="1"/>
</dbReference>
<feature type="binding site" evidence="5">
    <location>
        <position position="199"/>
    </location>
    <ligand>
        <name>Zn(2+)</name>
        <dbReference type="ChEBI" id="CHEBI:29105"/>
        <label>2</label>
    </ligand>
</feature>
<protein>
    <submittedName>
        <fullName evidence="7">Peptidase M42</fullName>
    </submittedName>
</protein>
<feature type="binding site" evidence="5">
    <location>
        <position position="199"/>
    </location>
    <ligand>
        <name>Zn(2+)</name>
        <dbReference type="ChEBI" id="CHEBI:29105"/>
        <label>1</label>
    </ligand>
</feature>
<feature type="binding site" evidence="5">
    <location>
        <position position="234"/>
    </location>
    <ligand>
        <name>Zn(2+)</name>
        <dbReference type="ChEBI" id="CHEBI:29105"/>
        <label>2</label>
    </ligand>
</feature>
<evidence type="ECO:0000256" key="1">
    <source>
        <dbReference type="ARBA" id="ARBA00022723"/>
    </source>
</evidence>
<keyword evidence="2" id="KW-0378">Hydrolase</keyword>
<feature type="region of interest" description="Disordered" evidence="6">
    <location>
        <begin position="365"/>
        <end position="386"/>
    </location>
</feature>
<evidence type="ECO:0000313" key="7">
    <source>
        <dbReference type="EMBL" id="GLK51186.1"/>
    </source>
</evidence>
<reference evidence="7" key="2">
    <citation type="submission" date="2023-01" db="EMBL/GenBank/DDBJ databases">
        <authorList>
            <person name="Sun Q."/>
            <person name="Evtushenko L."/>
        </authorList>
    </citation>
    <scope>NUCLEOTIDE SEQUENCE</scope>
    <source>
        <strain evidence="7">VKM B-1513</strain>
    </source>
</reference>
<dbReference type="EMBL" id="BSFE01000002">
    <property type="protein sequence ID" value="GLK51186.1"/>
    <property type="molecule type" value="Genomic_DNA"/>
</dbReference>
<dbReference type="GO" id="GO:0004177">
    <property type="term" value="F:aminopeptidase activity"/>
    <property type="evidence" value="ECO:0007669"/>
    <property type="project" value="UniProtKB-UniRule"/>
</dbReference>
<feature type="binding site" evidence="5">
    <location>
        <position position="254"/>
    </location>
    <ligand>
        <name>Zn(2+)</name>
        <dbReference type="ChEBI" id="CHEBI:29105"/>
        <label>1</label>
    </ligand>
</feature>
<dbReference type="Pfam" id="PF05343">
    <property type="entry name" value="Peptidase_M42"/>
    <property type="match status" value="1"/>
</dbReference>
<dbReference type="InterPro" id="IPR008007">
    <property type="entry name" value="Peptidase_M42"/>
</dbReference>
<comment type="caution">
    <text evidence="7">The sequence shown here is derived from an EMBL/GenBank/DDBJ whole genome shotgun (WGS) entry which is preliminary data.</text>
</comment>
<dbReference type="PANTHER" id="PTHR32481:SF7">
    <property type="entry name" value="AMINOPEPTIDASE YHFE-RELATED"/>
    <property type="match status" value="1"/>
</dbReference>
<reference evidence="7" key="1">
    <citation type="journal article" date="2014" name="Int. J. Syst. Evol. Microbiol.">
        <title>Complete genome sequence of Corynebacterium casei LMG S-19264T (=DSM 44701T), isolated from a smear-ripened cheese.</title>
        <authorList>
            <consortium name="US DOE Joint Genome Institute (JGI-PGF)"/>
            <person name="Walter F."/>
            <person name="Albersmeier A."/>
            <person name="Kalinowski J."/>
            <person name="Ruckert C."/>
        </authorList>
    </citation>
    <scope>NUCLEOTIDE SEQUENCE</scope>
    <source>
        <strain evidence="7">VKM B-1513</strain>
    </source>
</reference>
<dbReference type="GO" id="GO:0046872">
    <property type="term" value="F:metal ion binding"/>
    <property type="evidence" value="ECO:0007669"/>
    <property type="project" value="UniProtKB-UniRule"/>
</dbReference>
<feature type="active site" description="Proton acceptor" evidence="4">
    <location>
        <position position="233"/>
    </location>
</feature>
<evidence type="ECO:0000313" key="8">
    <source>
        <dbReference type="Proteomes" id="UP001143486"/>
    </source>
</evidence>
<dbReference type="Gene3D" id="3.40.630.10">
    <property type="entry name" value="Zn peptidases"/>
    <property type="match status" value="2"/>
</dbReference>
<proteinExistence type="inferred from homology"/>
<dbReference type="AlphaFoldDB" id="A0A9W6ILJ2"/>
<dbReference type="InterPro" id="IPR017537">
    <property type="entry name" value="Peptidase_M42_hydrolase"/>
</dbReference>
<dbReference type="PIRSF" id="PIRSF001123">
    <property type="entry name" value="PepA_GA"/>
    <property type="match status" value="1"/>
</dbReference>
<evidence type="ECO:0000256" key="5">
    <source>
        <dbReference type="PIRSR" id="PIRSR001123-2"/>
    </source>
</evidence>
<name>A0A9W6ILJ2_9PROT</name>
<feature type="binding site" evidence="5">
    <location>
        <position position="72"/>
    </location>
    <ligand>
        <name>Zn(2+)</name>
        <dbReference type="ChEBI" id="CHEBI:29105"/>
        <label>1</label>
    </ligand>
</feature>
<evidence type="ECO:0000256" key="2">
    <source>
        <dbReference type="ARBA" id="ARBA00022801"/>
    </source>
</evidence>
<dbReference type="SUPFAM" id="SSF53187">
    <property type="entry name" value="Zn-dependent exopeptidases"/>
    <property type="match status" value="1"/>
</dbReference>
<dbReference type="InterPro" id="IPR051464">
    <property type="entry name" value="Peptidase_M42_aminopept"/>
</dbReference>
<dbReference type="RefSeq" id="WP_271185578.1">
    <property type="nucleotide sequence ID" value="NZ_BSFE01000002.1"/>
</dbReference>
<comment type="cofactor">
    <cofactor evidence="5">
        <name>a divalent metal cation</name>
        <dbReference type="ChEBI" id="CHEBI:60240"/>
    </cofactor>
    <text evidence="5">Binds 2 divalent metal cations per subunit.</text>
</comment>
<keyword evidence="8" id="KW-1185">Reference proteome</keyword>
<keyword evidence="1 5" id="KW-0479">Metal-binding</keyword>
<accession>A0A9W6ILJ2</accession>
<dbReference type="CDD" id="cd05657">
    <property type="entry name" value="M42_glucanase_like"/>
    <property type="match status" value="1"/>
</dbReference>
<dbReference type="PANTHER" id="PTHR32481">
    <property type="entry name" value="AMINOPEPTIDASE"/>
    <property type="match status" value="1"/>
</dbReference>
<evidence type="ECO:0000256" key="6">
    <source>
        <dbReference type="SAM" id="MobiDB-lite"/>
    </source>
</evidence>
<comment type="similarity">
    <text evidence="3">Belongs to the peptidase M42 family.</text>
</comment>
<evidence type="ECO:0000256" key="3">
    <source>
        <dbReference type="PIRNR" id="PIRNR001123"/>
    </source>
</evidence>
<sequence>MSELEIDETYLRETLRTLLTIPSPSGYTDKIARWCCEELERLGIEYELTRRGAIRSRLPGREEQPARAIISHVDTLGAQVSYIKDNGRLSLAPIGHWSARFAEGARCTLFTEHGSYRGSILPLKASGHVYNKEIDTQPVAWSQVELRIDAPVHNDIDAAAIGVASVSMDSLGIAVGDFVAIDPCPEFLGNGFIVSRHLDDKGGVAAMFAVLKALKESGAELPVDTLFLFSISEEVGVGASSILTHDVASMVAVDNGAVAPGQNSKETGVTIGMADMTGPFDYHLTTKLIHLAKSRQIPFQRDVFRYYRSDAASAIEGGADVRTALVTFGIDASHGYERVHENALFSVARLLKAYALSAVEIERDAEPSGDLEGFTDQPTEPAEAGE</sequence>
<gene>
    <name evidence="7" type="ORF">GCM10017621_06940</name>
</gene>
<dbReference type="Proteomes" id="UP001143486">
    <property type="component" value="Unassembled WGS sequence"/>
</dbReference>
<evidence type="ECO:0000256" key="4">
    <source>
        <dbReference type="PIRSR" id="PIRSR001123-1"/>
    </source>
</evidence>
<dbReference type="NCBIfam" id="TIGR03106">
    <property type="entry name" value="trio_M42_hydro"/>
    <property type="match status" value="1"/>
</dbReference>
<organism evidence="7 8">
    <name type="scientific">Maricaulis virginensis</name>
    <dbReference type="NCBI Taxonomy" id="144022"/>
    <lineage>
        <taxon>Bacteria</taxon>
        <taxon>Pseudomonadati</taxon>
        <taxon>Pseudomonadota</taxon>
        <taxon>Alphaproteobacteria</taxon>
        <taxon>Maricaulales</taxon>
        <taxon>Maricaulaceae</taxon>
        <taxon>Maricaulis</taxon>
    </lineage>
</organism>